<dbReference type="Proteomes" id="UP000583127">
    <property type="component" value="Unassembled WGS sequence"/>
</dbReference>
<keyword evidence="2" id="KW-1185">Reference proteome</keyword>
<evidence type="ECO:0000313" key="2">
    <source>
        <dbReference type="Proteomes" id="UP000583127"/>
    </source>
</evidence>
<gene>
    <name evidence="1" type="ORF">HHL14_06865</name>
</gene>
<protein>
    <submittedName>
        <fullName evidence="1">Uncharacterized protein</fullName>
    </submittedName>
</protein>
<dbReference type="AlphaFoldDB" id="A0A7X9X365"/>
<comment type="caution">
    <text evidence="1">The sequence shown here is derived from an EMBL/GenBank/DDBJ whole genome shotgun (WGS) entry which is preliminary data.</text>
</comment>
<name>A0A7X9X365_9BURK</name>
<dbReference type="EMBL" id="JABBFZ010000002">
    <property type="protein sequence ID" value="NML30551.1"/>
    <property type="molecule type" value="Genomic_DNA"/>
</dbReference>
<reference evidence="1 2" key="1">
    <citation type="submission" date="2020-04" db="EMBL/GenBank/DDBJ databases">
        <title>Paraburkholderia sp. G-4-1-8 isolated from soil.</title>
        <authorList>
            <person name="Dahal R.H."/>
        </authorList>
    </citation>
    <scope>NUCLEOTIDE SEQUENCE [LARGE SCALE GENOMIC DNA]</scope>
    <source>
        <strain evidence="1 2">G-4-1-8</strain>
    </source>
</reference>
<sequence length="103" mass="12149">MRSVVRLSAQAAYIAVFMSYRWPRKAKAARRHIDPSRKTIAFSTPLNNSLGIKTRHHRISAWVIRAKYRAKMRWATRMKIAHRRWRINVAVIGIYPDPPCEKH</sequence>
<evidence type="ECO:0000313" key="1">
    <source>
        <dbReference type="EMBL" id="NML30551.1"/>
    </source>
</evidence>
<dbReference type="RefSeq" id="WP_169496802.1">
    <property type="nucleotide sequence ID" value="NZ_JABBFZ010000002.1"/>
</dbReference>
<proteinExistence type="predicted"/>
<organism evidence="1 2">
    <name type="scientific">Paraburkholderia antibiotica</name>
    <dbReference type="NCBI Taxonomy" id="2728839"/>
    <lineage>
        <taxon>Bacteria</taxon>
        <taxon>Pseudomonadati</taxon>
        <taxon>Pseudomonadota</taxon>
        <taxon>Betaproteobacteria</taxon>
        <taxon>Burkholderiales</taxon>
        <taxon>Burkholderiaceae</taxon>
        <taxon>Paraburkholderia</taxon>
    </lineage>
</organism>
<accession>A0A7X9X365</accession>